<evidence type="ECO:0000313" key="1">
    <source>
        <dbReference type="EMBL" id="KAI0047353.1"/>
    </source>
</evidence>
<evidence type="ECO:0000313" key="2">
    <source>
        <dbReference type="Proteomes" id="UP000814033"/>
    </source>
</evidence>
<proteinExistence type="predicted"/>
<comment type="caution">
    <text evidence="1">The sequence shown here is derived from an EMBL/GenBank/DDBJ whole genome shotgun (WGS) entry which is preliminary data.</text>
</comment>
<protein>
    <submittedName>
        <fullName evidence="1">Uncharacterized protein</fullName>
    </submittedName>
</protein>
<accession>A0ACB8RTB0</accession>
<reference evidence="1" key="2">
    <citation type="journal article" date="2022" name="New Phytol.">
        <title>Evolutionary transition to the ectomycorrhizal habit in the genomes of a hyperdiverse lineage of mushroom-forming fungi.</title>
        <authorList>
            <person name="Looney B."/>
            <person name="Miyauchi S."/>
            <person name="Morin E."/>
            <person name="Drula E."/>
            <person name="Courty P.E."/>
            <person name="Kohler A."/>
            <person name="Kuo A."/>
            <person name="LaButti K."/>
            <person name="Pangilinan J."/>
            <person name="Lipzen A."/>
            <person name="Riley R."/>
            <person name="Andreopoulos W."/>
            <person name="He G."/>
            <person name="Johnson J."/>
            <person name="Nolan M."/>
            <person name="Tritt A."/>
            <person name="Barry K.W."/>
            <person name="Grigoriev I.V."/>
            <person name="Nagy L.G."/>
            <person name="Hibbett D."/>
            <person name="Henrissat B."/>
            <person name="Matheny P.B."/>
            <person name="Labbe J."/>
            <person name="Martin F.M."/>
        </authorList>
    </citation>
    <scope>NUCLEOTIDE SEQUENCE</scope>
    <source>
        <strain evidence="1">FP105234-sp</strain>
    </source>
</reference>
<reference evidence="1" key="1">
    <citation type="submission" date="2021-02" db="EMBL/GenBank/DDBJ databases">
        <authorList>
            <consortium name="DOE Joint Genome Institute"/>
            <person name="Ahrendt S."/>
            <person name="Looney B.P."/>
            <person name="Miyauchi S."/>
            <person name="Morin E."/>
            <person name="Drula E."/>
            <person name="Courty P.E."/>
            <person name="Chicoki N."/>
            <person name="Fauchery L."/>
            <person name="Kohler A."/>
            <person name="Kuo A."/>
            <person name="Labutti K."/>
            <person name="Pangilinan J."/>
            <person name="Lipzen A."/>
            <person name="Riley R."/>
            <person name="Andreopoulos W."/>
            <person name="He G."/>
            <person name="Johnson J."/>
            <person name="Barry K.W."/>
            <person name="Grigoriev I.V."/>
            <person name="Nagy L."/>
            <person name="Hibbett D."/>
            <person name="Henrissat B."/>
            <person name="Matheny P.B."/>
            <person name="Labbe J."/>
            <person name="Martin F."/>
        </authorList>
    </citation>
    <scope>NUCLEOTIDE SEQUENCE</scope>
    <source>
        <strain evidence="1">FP105234-sp</strain>
    </source>
</reference>
<dbReference type="EMBL" id="MU275906">
    <property type="protein sequence ID" value="KAI0047353.1"/>
    <property type="molecule type" value="Genomic_DNA"/>
</dbReference>
<gene>
    <name evidence="1" type="ORF">FA95DRAFT_1559193</name>
</gene>
<name>A0ACB8RTB0_9AGAM</name>
<sequence length="302" mass="33882">MPRRKVSHLTLHDIKLVHNAIVAWVSLLRTLPVLQSLSMRFPSGLPDFELQHAVLEALKASPNSVACPLPALRNLSLQNVHHGHPSPFVDVLSCANPYPHLTHLFLSTPPCFYTPSKVTEFWMQGVLPVLRCCSATLTALTLKSVEEIGFPTVVFDGIYFPHLTNLSLARVLFDEKTGTEGFILRHAPTLSFLELIGCKAVMITDMPTPGPSYTWEKIYKSFALDLQSLSILVISPDTMHDSDDEDAAVVQDITYTQRSAVEEWNMHHFDDYRPPPWLEADAVALAELSKSVSERWERSIQE</sequence>
<dbReference type="Proteomes" id="UP000814033">
    <property type="component" value="Unassembled WGS sequence"/>
</dbReference>
<keyword evidence="2" id="KW-1185">Reference proteome</keyword>
<organism evidence="1 2">
    <name type="scientific">Auriscalpium vulgare</name>
    <dbReference type="NCBI Taxonomy" id="40419"/>
    <lineage>
        <taxon>Eukaryota</taxon>
        <taxon>Fungi</taxon>
        <taxon>Dikarya</taxon>
        <taxon>Basidiomycota</taxon>
        <taxon>Agaricomycotina</taxon>
        <taxon>Agaricomycetes</taxon>
        <taxon>Russulales</taxon>
        <taxon>Auriscalpiaceae</taxon>
        <taxon>Auriscalpium</taxon>
    </lineage>
</organism>